<keyword evidence="2" id="KW-1185">Reference proteome</keyword>
<gene>
    <name evidence="1" type="ORF">GMARGA_LOCUS9375</name>
</gene>
<name>A0ABN7UQA0_GIGMA</name>
<protein>
    <submittedName>
        <fullName evidence="1">34957_t:CDS:1</fullName>
    </submittedName>
</protein>
<proteinExistence type="predicted"/>
<dbReference type="Proteomes" id="UP000789901">
    <property type="component" value="Unassembled WGS sequence"/>
</dbReference>
<organism evidence="1 2">
    <name type="scientific">Gigaspora margarita</name>
    <dbReference type="NCBI Taxonomy" id="4874"/>
    <lineage>
        <taxon>Eukaryota</taxon>
        <taxon>Fungi</taxon>
        <taxon>Fungi incertae sedis</taxon>
        <taxon>Mucoromycota</taxon>
        <taxon>Glomeromycotina</taxon>
        <taxon>Glomeromycetes</taxon>
        <taxon>Diversisporales</taxon>
        <taxon>Gigasporaceae</taxon>
        <taxon>Gigaspora</taxon>
    </lineage>
</organism>
<comment type="caution">
    <text evidence="1">The sequence shown here is derived from an EMBL/GenBank/DDBJ whole genome shotgun (WGS) entry which is preliminary data.</text>
</comment>
<sequence length="91" mass="10252">MDLEKNSLTKMVQNPAGNAKIEAPILQIISELTKTIEIWDRDELSIIGFENPRESNSLKTGYKKPLALLILLYNINTDAFKTRACTLEIMG</sequence>
<dbReference type="EMBL" id="CAJVQB010005027">
    <property type="protein sequence ID" value="CAG8651430.1"/>
    <property type="molecule type" value="Genomic_DNA"/>
</dbReference>
<evidence type="ECO:0000313" key="2">
    <source>
        <dbReference type="Proteomes" id="UP000789901"/>
    </source>
</evidence>
<reference evidence="1 2" key="1">
    <citation type="submission" date="2021-06" db="EMBL/GenBank/DDBJ databases">
        <authorList>
            <person name="Kallberg Y."/>
            <person name="Tangrot J."/>
            <person name="Rosling A."/>
        </authorList>
    </citation>
    <scope>NUCLEOTIDE SEQUENCE [LARGE SCALE GENOMIC DNA]</scope>
    <source>
        <strain evidence="1 2">120-4 pot B 10/14</strain>
    </source>
</reference>
<accession>A0ABN7UQA0</accession>
<evidence type="ECO:0000313" key="1">
    <source>
        <dbReference type="EMBL" id="CAG8651430.1"/>
    </source>
</evidence>